<sequence length="57" mass="6234">MLAKSRININLVPPVWDDILRLLASLKLGRVPAEGIMRTLQVADKPTRLAKAIAEVG</sequence>
<reference evidence="2 4" key="1">
    <citation type="submission" date="2015-11" db="EMBL/GenBank/DDBJ databases">
        <title>Genomic analysis of 38 Legionella species identifies large and diverse effector repertoires.</title>
        <authorList>
            <person name="Burstein D."/>
            <person name="Amaro F."/>
            <person name="Zusman T."/>
            <person name="Lifshitz Z."/>
            <person name="Cohen O."/>
            <person name="Gilbert J.A."/>
            <person name="Pupko T."/>
            <person name="Shuman H.A."/>
            <person name="Segal G."/>
        </authorList>
    </citation>
    <scope>NUCLEOTIDE SEQUENCE [LARGE SCALE GENOMIC DNA]</scope>
    <source>
        <strain evidence="2 4">ATCC 49507</strain>
    </source>
</reference>
<evidence type="ECO:0000313" key="2">
    <source>
        <dbReference type="EMBL" id="KTD50970.1"/>
    </source>
</evidence>
<organism evidence="3 5">
    <name type="scientific">Legionella quateirensis</name>
    <dbReference type="NCBI Taxonomy" id="45072"/>
    <lineage>
        <taxon>Bacteria</taxon>
        <taxon>Pseudomonadati</taxon>
        <taxon>Pseudomonadota</taxon>
        <taxon>Gammaproteobacteria</taxon>
        <taxon>Legionellales</taxon>
        <taxon>Legionellaceae</taxon>
        <taxon>Legionella</taxon>
    </lineage>
</organism>
<evidence type="ECO:0000259" key="1">
    <source>
        <dbReference type="Pfam" id="PF01526"/>
    </source>
</evidence>
<dbReference type="Proteomes" id="UP000054639">
    <property type="component" value="Unassembled WGS sequence"/>
</dbReference>
<dbReference type="EMBL" id="LNYR01000012">
    <property type="protein sequence ID" value="KTD50970.1"/>
    <property type="molecule type" value="Genomic_DNA"/>
</dbReference>
<dbReference type="GO" id="GO:0004803">
    <property type="term" value="F:transposase activity"/>
    <property type="evidence" value="ECO:0007669"/>
    <property type="project" value="InterPro"/>
</dbReference>
<dbReference type="Pfam" id="PF01526">
    <property type="entry name" value="DDE_Tnp_Tn3"/>
    <property type="match status" value="1"/>
</dbReference>
<protein>
    <submittedName>
        <fullName evidence="2 3">Transposase</fullName>
    </submittedName>
</protein>
<evidence type="ECO:0000313" key="4">
    <source>
        <dbReference type="Proteomes" id="UP000054639"/>
    </source>
</evidence>
<accession>A0A378KSC2</accession>
<proteinExistence type="predicted"/>
<dbReference type="STRING" id="45072.Lqua_1197"/>
<evidence type="ECO:0000313" key="5">
    <source>
        <dbReference type="Proteomes" id="UP000254230"/>
    </source>
</evidence>
<dbReference type="AlphaFoldDB" id="A0A378KSC2"/>
<evidence type="ECO:0000313" key="3">
    <source>
        <dbReference type="EMBL" id="STY17784.1"/>
    </source>
</evidence>
<name>A0A378KSC2_9GAMM</name>
<reference evidence="3 5" key="2">
    <citation type="submission" date="2018-06" db="EMBL/GenBank/DDBJ databases">
        <authorList>
            <consortium name="Pathogen Informatics"/>
            <person name="Doyle S."/>
        </authorList>
    </citation>
    <scope>NUCLEOTIDE SEQUENCE [LARGE SCALE GENOMIC DNA]</scope>
    <source>
        <strain evidence="3 5">NCTC12376</strain>
    </source>
</reference>
<keyword evidence="4" id="KW-1185">Reference proteome</keyword>
<dbReference type="InterPro" id="IPR002513">
    <property type="entry name" value="Tn3_Tnp_DDE_dom"/>
</dbReference>
<dbReference type="EMBL" id="UGOW01000001">
    <property type="protein sequence ID" value="STY17784.1"/>
    <property type="molecule type" value="Genomic_DNA"/>
</dbReference>
<gene>
    <name evidence="2" type="ORF">Lqua_1197</name>
    <name evidence="3" type="ORF">NCTC12376_01599</name>
</gene>
<feature type="domain" description="Tn3 transposase DDE" evidence="1">
    <location>
        <begin position="2"/>
        <end position="57"/>
    </location>
</feature>
<dbReference type="Proteomes" id="UP000254230">
    <property type="component" value="Unassembled WGS sequence"/>
</dbReference>
<dbReference type="GO" id="GO:0006313">
    <property type="term" value="P:DNA transposition"/>
    <property type="evidence" value="ECO:0007669"/>
    <property type="project" value="InterPro"/>
</dbReference>